<accession>A0A314XI05</accession>
<proteinExistence type="predicted"/>
<organism evidence="1 2">
    <name type="scientific">Prunus yedoensis var. nudiflora</name>
    <dbReference type="NCBI Taxonomy" id="2094558"/>
    <lineage>
        <taxon>Eukaryota</taxon>
        <taxon>Viridiplantae</taxon>
        <taxon>Streptophyta</taxon>
        <taxon>Embryophyta</taxon>
        <taxon>Tracheophyta</taxon>
        <taxon>Spermatophyta</taxon>
        <taxon>Magnoliopsida</taxon>
        <taxon>eudicotyledons</taxon>
        <taxon>Gunneridae</taxon>
        <taxon>Pentapetalae</taxon>
        <taxon>rosids</taxon>
        <taxon>fabids</taxon>
        <taxon>Rosales</taxon>
        <taxon>Rosaceae</taxon>
        <taxon>Amygdaloideae</taxon>
        <taxon>Amygdaleae</taxon>
        <taxon>Prunus</taxon>
    </lineage>
</organism>
<dbReference type="AlphaFoldDB" id="A0A314XI05"/>
<dbReference type="Proteomes" id="UP000250321">
    <property type="component" value="Unassembled WGS sequence"/>
</dbReference>
<sequence>MMVEKNESTPPPIDFEKSFTGRPEGVLKKLPSLNYERMRGYQEMALRLLQEVLLLMSVKHKIPHSQLMTRVLNAVR</sequence>
<reference evidence="1 2" key="1">
    <citation type="submission" date="2018-02" db="EMBL/GenBank/DDBJ databases">
        <title>Draft genome of wild Prunus yedoensis var. nudiflora.</title>
        <authorList>
            <person name="Baek S."/>
            <person name="Kim J.-H."/>
            <person name="Choi K."/>
            <person name="Kim G.-B."/>
            <person name="Cho A."/>
            <person name="Jang H."/>
            <person name="Shin C.-H."/>
            <person name="Yu H.-J."/>
            <person name="Mun J.-H."/>
        </authorList>
    </citation>
    <scope>NUCLEOTIDE SEQUENCE [LARGE SCALE GENOMIC DNA]</scope>
    <source>
        <strain evidence="2">cv. Jeju island</strain>
        <tissue evidence="1">Leaf</tissue>
    </source>
</reference>
<gene>
    <name evidence="1" type="ORF">Pyn_24645</name>
</gene>
<protein>
    <submittedName>
        <fullName evidence="1">Kinesin-like protein KIN-7C</fullName>
    </submittedName>
</protein>
<keyword evidence="2" id="KW-1185">Reference proteome</keyword>
<evidence type="ECO:0000313" key="2">
    <source>
        <dbReference type="Proteomes" id="UP000250321"/>
    </source>
</evidence>
<dbReference type="EMBL" id="PJQY01002461">
    <property type="protein sequence ID" value="PQP93412.1"/>
    <property type="molecule type" value="Genomic_DNA"/>
</dbReference>
<evidence type="ECO:0000313" key="1">
    <source>
        <dbReference type="EMBL" id="PQP93412.1"/>
    </source>
</evidence>
<comment type="caution">
    <text evidence="1">The sequence shown here is derived from an EMBL/GenBank/DDBJ whole genome shotgun (WGS) entry which is preliminary data.</text>
</comment>
<name>A0A314XI05_PRUYE</name>